<organism evidence="15 16">
    <name type="scientific">Elongatibacter sediminis</name>
    <dbReference type="NCBI Taxonomy" id="3119006"/>
    <lineage>
        <taxon>Bacteria</taxon>
        <taxon>Pseudomonadati</taxon>
        <taxon>Pseudomonadota</taxon>
        <taxon>Gammaproteobacteria</taxon>
        <taxon>Chromatiales</taxon>
        <taxon>Wenzhouxiangellaceae</taxon>
        <taxon>Elongatibacter</taxon>
    </lineage>
</organism>
<evidence type="ECO:0000259" key="14">
    <source>
        <dbReference type="Pfam" id="PF07715"/>
    </source>
</evidence>
<evidence type="ECO:0000256" key="9">
    <source>
        <dbReference type="ARBA" id="ARBA00023136"/>
    </source>
</evidence>
<comment type="similarity">
    <text evidence="11 12">Belongs to the TonB-dependent receptor family.</text>
</comment>
<evidence type="ECO:0000256" key="1">
    <source>
        <dbReference type="ARBA" id="ARBA00004571"/>
    </source>
</evidence>
<keyword evidence="15" id="KW-0675">Receptor</keyword>
<evidence type="ECO:0000313" key="16">
    <source>
        <dbReference type="Proteomes" id="UP001359886"/>
    </source>
</evidence>
<evidence type="ECO:0000256" key="4">
    <source>
        <dbReference type="ARBA" id="ARBA00022496"/>
    </source>
</evidence>
<feature type="domain" description="TonB-dependent receptor-like beta-barrel" evidence="13">
    <location>
        <begin position="301"/>
        <end position="750"/>
    </location>
</feature>
<dbReference type="InterPro" id="IPR012910">
    <property type="entry name" value="Plug_dom"/>
</dbReference>
<evidence type="ECO:0000313" key="15">
    <source>
        <dbReference type="EMBL" id="MEJ8566572.1"/>
    </source>
</evidence>
<evidence type="ECO:0000256" key="7">
    <source>
        <dbReference type="ARBA" id="ARBA00023065"/>
    </source>
</evidence>
<accession>A0AAW9R9X0</accession>
<keyword evidence="3 11" id="KW-1134">Transmembrane beta strand</keyword>
<evidence type="ECO:0000256" key="8">
    <source>
        <dbReference type="ARBA" id="ARBA00023077"/>
    </source>
</evidence>
<evidence type="ECO:0000256" key="12">
    <source>
        <dbReference type="RuleBase" id="RU003357"/>
    </source>
</evidence>
<dbReference type="RefSeq" id="WP_354693896.1">
    <property type="nucleotide sequence ID" value="NZ_JAZHOG010000002.1"/>
</dbReference>
<dbReference type="InterPro" id="IPR036942">
    <property type="entry name" value="Beta-barrel_TonB_sf"/>
</dbReference>
<dbReference type="AlphaFoldDB" id="A0AAW9R9X0"/>
<evidence type="ECO:0000256" key="3">
    <source>
        <dbReference type="ARBA" id="ARBA00022452"/>
    </source>
</evidence>
<keyword evidence="6" id="KW-0408">Iron</keyword>
<keyword evidence="16" id="KW-1185">Reference proteome</keyword>
<keyword evidence="2 11" id="KW-0813">Transport</keyword>
<comment type="subcellular location">
    <subcellularLocation>
        <location evidence="1 11">Cell outer membrane</location>
        <topology evidence="1 11">Multi-pass membrane protein</topology>
    </subcellularLocation>
</comment>
<sequence length="796" mass="87927">MNSNRQVKRNTLSAAITTALLATGQAGIAAAQEQAGSESAGGRLLEEIVVTAQRREQSIVDIPYNISAVSGEFIDDGFILETSELLRSVPGAAVVDIGHRNTGVVNTIRIRGLTIDSNIVGDFSLSTVPTVSTYLNDTPVFANFILKDLERVEVLRGPQGTLYGSGSLGGTVRYIARRPVLGEWEGMVEGHISDTKGSSGTNWGASAVINIPLGDTFAARIVAGKIDNDGVVDLPNVYVLDNEGIPVAPDGPLADTAVYESIEDADTVDIEYARVSLAFEPNDKFDALLTWTTQDDDIGGRMHPTNGLDGWGDPYDDYEAGSIQREPSEREVDLVSLEMNIDLGFATLTSSTSGYEHSGSSTSENTGFYAQLGWLGAFYYNYPRPMASAVRTYDDEAFIQELRLVSNGDGMFDWVVGAYYADEDKFASQDSFLRGFKNWADAAWGCCVISDQDFRYRRDENFEDKALFGELTWNISETFRITGGFRSFDHDYKNTTNMGVGLYTSFSFDDTVEFSDSDSDTLFKFNASWDIHDRMMAYGTISEGYRRGGTNAVPLSGVFAEDPVWQRYGPDTVTNYEIGIKGTGDQSFYNISLFYVDWEDIQLNTATTNWAFFAAQNAEDAHTAGLEAEFDFYFGQGWHANLGYAYVSGELDNDFFAADDPNQTSPIAREGTKLPGLSEHTLNATVDHAFNLSNGWEWRNRITGYWQSEMENSVLPSPRFNQTLDDFAIVDFSSTLAINHWAVTLFVKNLFNEDGIVGVFKEQYMGTDPAQNYFGNGSKELISRPRTVGVNLRYDF</sequence>
<keyword evidence="8 12" id="KW-0798">TonB box</keyword>
<dbReference type="SUPFAM" id="SSF56935">
    <property type="entry name" value="Porins"/>
    <property type="match status" value="1"/>
</dbReference>
<keyword evidence="9 11" id="KW-0472">Membrane</keyword>
<keyword evidence="4" id="KW-0410">Iron transport</keyword>
<dbReference type="InterPro" id="IPR039426">
    <property type="entry name" value="TonB-dep_rcpt-like"/>
</dbReference>
<dbReference type="GO" id="GO:0006826">
    <property type="term" value="P:iron ion transport"/>
    <property type="evidence" value="ECO:0007669"/>
    <property type="project" value="UniProtKB-KW"/>
</dbReference>
<keyword evidence="10 11" id="KW-0998">Cell outer membrane</keyword>
<dbReference type="PANTHER" id="PTHR32552">
    <property type="entry name" value="FERRICHROME IRON RECEPTOR-RELATED"/>
    <property type="match status" value="1"/>
</dbReference>
<proteinExistence type="inferred from homology"/>
<comment type="caution">
    <text evidence="15">The sequence shown here is derived from an EMBL/GenBank/DDBJ whole genome shotgun (WGS) entry which is preliminary data.</text>
</comment>
<evidence type="ECO:0000256" key="11">
    <source>
        <dbReference type="PROSITE-ProRule" id="PRU01360"/>
    </source>
</evidence>
<reference evidence="15 16" key="1">
    <citation type="submission" date="2024-02" db="EMBL/GenBank/DDBJ databases">
        <title>A novel Wenzhouxiangellaceae bacterium, isolated from coastal sediments.</title>
        <authorList>
            <person name="Du Z.-J."/>
            <person name="Ye Y.-Q."/>
            <person name="Zhang X.-Y."/>
        </authorList>
    </citation>
    <scope>NUCLEOTIDE SEQUENCE [LARGE SCALE GENOMIC DNA]</scope>
    <source>
        <strain evidence="15 16">CH-27</strain>
    </source>
</reference>
<protein>
    <submittedName>
        <fullName evidence="15">TonB-dependent receptor</fullName>
    </submittedName>
</protein>
<dbReference type="GO" id="GO:0009279">
    <property type="term" value="C:cell outer membrane"/>
    <property type="evidence" value="ECO:0007669"/>
    <property type="project" value="UniProtKB-SubCell"/>
</dbReference>
<evidence type="ECO:0000256" key="5">
    <source>
        <dbReference type="ARBA" id="ARBA00022692"/>
    </source>
</evidence>
<dbReference type="PROSITE" id="PS52016">
    <property type="entry name" value="TONB_DEPENDENT_REC_3"/>
    <property type="match status" value="1"/>
</dbReference>
<dbReference type="Pfam" id="PF00593">
    <property type="entry name" value="TonB_dep_Rec_b-barrel"/>
    <property type="match status" value="1"/>
</dbReference>
<keyword evidence="5 11" id="KW-0812">Transmembrane</keyword>
<evidence type="ECO:0000256" key="6">
    <source>
        <dbReference type="ARBA" id="ARBA00023004"/>
    </source>
</evidence>
<dbReference type="InterPro" id="IPR000531">
    <property type="entry name" value="Beta-barrel_TonB"/>
</dbReference>
<evidence type="ECO:0000256" key="2">
    <source>
        <dbReference type="ARBA" id="ARBA00022448"/>
    </source>
</evidence>
<dbReference type="Pfam" id="PF07715">
    <property type="entry name" value="Plug"/>
    <property type="match status" value="1"/>
</dbReference>
<feature type="domain" description="TonB-dependent receptor plug" evidence="14">
    <location>
        <begin position="60"/>
        <end position="171"/>
    </location>
</feature>
<dbReference type="PANTHER" id="PTHR32552:SF81">
    <property type="entry name" value="TONB-DEPENDENT OUTER MEMBRANE RECEPTOR"/>
    <property type="match status" value="1"/>
</dbReference>
<name>A0AAW9R9X0_9GAMM</name>
<evidence type="ECO:0000256" key="10">
    <source>
        <dbReference type="ARBA" id="ARBA00023237"/>
    </source>
</evidence>
<evidence type="ECO:0000259" key="13">
    <source>
        <dbReference type="Pfam" id="PF00593"/>
    </source>
</evidence>
<keyword evidence="7" id="KW-0406">Ion transport</keyword>
<gene>
    <name evidence="15" type="ORF">V3330_02935</name>
</gene>
<dbReference type="EMBL" id="JAZHOG010000002">
    <property type="protein sequence ID" value="MEJ8566572.1"/>
    <property type="molecule type" value="Genomic_DNA"/>
</dbReference>
<dbReference type="Gene3D" id="2.40.170.20">
    <property type="entry name" value="TonB-dependent receptor, beta-barrel domain"/>
    <property type="match status" value="1"/>
</dbReference>
<dbReference type="Proteomes" id="UP001359886">
    <property type="component" value="Unassembled WGS sequence"/>
</dbReference>